<dbReference type="Pfam" id="PF13692">
    <property type="entry name" value="Glyco_trans_1_4"/>
    <property type="match status" value="1"/>
</dbReference>
<dbReference type="Proteomes" id="UP001139168">
    <property type="component" value="Unassembled WGS sequence"/>
</dbReference>
<dbReference type="RefSeq" id="WP_227891388.1">
    <property type="nucleotide sequence ID" value="NZ_JAJFZQ010000006.1"/>
</dbReference>
<dbReference type="Gene3D" id="3.40.50.2000">
    <property type="entry name" value="Glycogen Phosphorylase B"/>
    <property type="match status" value="2"/>
</dbReference>
<reference evidence="2" key="1">
    <citation type="submission" date="2021-10" db="EMBL/GenBank/DDBJ databases">
        <title>Novel species in genus Arthrobacter.</title>
        <authorList>
            <person name="Liu Y."/>
        </authorList>
    </citation>
    <scope>NUCLEOTIDE SEQUENCE</scope>
    <source>
        <strain evidence="2">Zg-Y786</strain>
    </source>
</reference>
<proteinExistence type="predicted"/>
<gene>
    <name evidence="2" type="ORF">LJ752_11035</name>
</gene>
<comment type="caution">
    <text evidence="2">The sequence shown here is derived from an EMBL/GenBank/DDBJ whole genome shotgun (WGS) entry which is preliminary data.</text>
</comment>
<keyword evidence="3" id="KW-1185">Reference proteome</keyword>
<evidence type="ECO:0000313" key="3">
    <source>
        <dbReference type="Proteomes" id="UP001139168"/>
    </source>
</evidence>
<dbReference type="PANTHER" id="PTHR45947">
    <property type="entry name" value="SULFOQUINOVOSYL TRANSFERASE SQD2"/>
    <property type="match status" value="1"/>
</dbReference>
<accession>A0ABS8GIS7</accession>
<protein>
    <recommendedName>
        <fullName evidence="1">D-inositol 3-phosphate glycosyltransferase</fullName>
    </recommendedName>
</protein>
<dbReference type="CDD" id="cd03801">
    <property type="entry name" value="GT4_PimA-like"/>
    <property type="match status" value="1"/>
</dbReference>
<evidence type="ECO:0000256" key="1">
    <source>
        <dbReference type="ARBA" id="ARBA00021292"/>
    </source>
</evidence>
<dbReference type="PANTHER" id="PTHR45947:SF3">
    <property type="entry name" value="SULFOQUINOVOSYL TRANSFERASE SQD2"/>
    <property type="match status" value="1"/>
</dbReference>
<dbReference type="InterPro" id="IPR050194">
    <property type="entry name" value="Glycosyltransferase_grp1"/>
</dbReference>
<dbReference type="EMBL" id="JAJFZQ010000006">
    <property type="protein sequence ID" value="MCC3266574.1"/>
    <property type="molecule type" value="Genomic_DNA"/>
</dbReference>
<name>A0ABS8GIS7_9MICC</name>
<dbReference type="SUPFAM" id="SSF53756">
    <property type="entry name" value="UDP-Glycosyltransferase/glycogen phosphorylase"/>
    <property type="match status" value="1"/>
</dbReference>
<organism evidence="2 3">
    <name type="scientific">Arthrobacter gengyunqii</name>
    <dbReference type="NCBI Taxonomy" id="2886940"/>
    <lineage>
        <taxon>Bacteria</taxon>
        <taxon>Bacillati</taxon>
        <taxon>Actinomycetota</taxon>
        <taxon>Actinomycetes</taxon>
        <taxon>Micrococcales</taxon>
        <taxon>Micrococcaceae</taxon>
        <taxon>Arthrobacter</taxon>
    </lineage>
</organism>
<evidence type="ECO:0000313" key="2">
    <source>
        <dbReference type="EMBL" id="MCC3266574.1"/>
    </source>
</evidence>
<sequence>MSVETPTAVDRLIVHQFDPARPSPGGIDTCLRGIARYAPRGQRLAVVGVDTGSGPSDRELGRWEQHKFGENTIDFLPVVKIDPADQKRLVPHSLRLAAGLVRYLRRLPKTNIVQAHRMDTGLLLSSIMPSRKFVYYVHTQENGLTGKTSDSFWKRASRLHAGLERMTARKAEETVVFNEEYATVLASWTSGVRFSPTWFDPRLMRADPEKPQRNSICWVGRLEIPKDPSLALSVVRELNTGGEEWKLDVVGSGTLHDSLKDELKSMPRSVAENVTLHGRVSPETTAELMKSSSVFLMTSHPGYEGYPRVLVEALASGLPAVVTEGSDTGALVVDSRTGFVCNRDPKEIASRILEAQSLDNEKIRASVTHLSAPQVVDALFAHGRRP</sequence>